<dbReference type="GO" id="GO:0016780">
    <property type="term" value="F:phosphotransferase activity, for other substituted phosphate groups"/>
    <property type="evidence" value="ECO:0007669"/>
    <property type="project" value="InterPro"/>
</dbReference>
<proteinExistence type="predicted"/>
<keyword evidence="2" id="KW-1003">Cell membrane</keyword>
<dbReference type="EMBL" id="JQJD01000003">
    <property type="protein sequence ID" value="KGN83035.1"/>
    <property type="molecule type" value="Genomic_DNA"/>
</dbReference>
<evidence type="ECO:0000313" key="12">
    <source>
        <dbReference type="Proteomes" id="UP000189956"/>
    </source>
</evidence>
<feature type="transmembrane region" description="Helical" evidence="8">
    <location>
        <begin position="316"/>
        <end position="335"/>
    </location>
</feature>
<evidence type="ECO:0000256" key="7">
    <source>
        <dbReference type="PIRSR" id="PIRSR600715-1"/>
    </source>
</evidence>
<evidence type="ECO:0000313" key="9">
    <source>
        <dbReference type="EMBL" id="KGN83035.1"/>
    </source>
</evidence>
<keyword evidence="11" id="KW-1185">Reference proteome</keyword>
<keyword evidence="6 8" id="KW-0472">Membrane</keyword>
<dbReference type="GO" id="GO:0044038">
    <property type="term" value="P:cell wall macromolecule biosynthetic process"/>
    <property type="evidence" value="ECO:0007669"/>
    <property type="project" value="TreeGrafter"/>
</dbReference>
<feature type="transmembrane region" description="Helical" evidence="8">
    <location>
        <begin position="201"/>
        <end position="218"/>
    </location>
</feature>
<dbReference type="Proteomes" id="UP000189956">
    <property type="component" value="Unassembled WGS sequence"/>
</dbReference>
<dbReference type="OrthoDB" id="9783652at2"/>
<feature type="binding site" evidence="7">
    <location>
        <position position="234"/>
    </location>
    <ligand>
        <name>Mg(2+)</name>
        <dbReference type="ChEBI" id="CHEBI:18420"/>
    </ligand>
</feature>
<evidence type="ECO:0000256" key="6">
    <source>
        <dbReference type="ARBA" id="ARBA00023136"/>
    </source>
</evidence>
<protein>
    <submittedName>
        <fullName evidence="10">UDP-N-acetylmuramyl pentapeptide phosphotransferase/UDP-N-acetylglucosamine-1-phosphate transferase</fullName>
    </submittedName>
</protein>
<dbReference type="Pfam" id="PF00953">
    <property type="entry name" value="Glycos_transf_4"/>
    <property type="match status" value="1"/>
</dbReference>
<reference evidence="9 11" key="1">
    <citation type="submission" date="2014-08" db="EMBL/GenBank/DDBJ databases">
        <title>Porphyromonas cangingivalis strain:COT-109_OH1386 Genome sequencing.</title>
        <authorList>
            <person name="Wallis C."/>
            <person name="Deusch O."/>
            <person name="O'Flynn C."/>
            <person name="Davis I."/>
            <person name="Jospin G."/>
            <person name="Darling A.E."/>
            <person name="Coil D.A."/>
            <person name="Alexiev A."/>
            <person name="Horsfall A."/>
            <person name="Kirkwood N."/>
            <person name="Harris S."/>
            <person name="Eisen J.A."/>
        </authorList>
    </citation>
    <scope>NUCLEOTIDE SEQUENCE [LARGE SCALE GENOMIC DNA]</scope>
    <source>
        <strain evidence="11">COT-109 OH1386</strain>
        <strain evidence="9">COT-109_OH1386</strain>
    </source>
</reference>
<organism evidence="9 11">
    <name type="scientific">Porphyromonas cangingivalis</name>
    <dbReference type="NCBI Taxonomy" id="36874"/>
    <lineage>
        <taxon>Bacteria</taxon>
        <taxon>Pseudomonadati</taxon>
        <taxon>Bacteroidota</taxon>
        <taxon>Bacteroidia</taxon>
        <taxon>Bacteroidales</taxon>
        <taxon>Porphyromonadaceae</taxon>
        <taxon>Porphyromonas</taxon>
    </lineage>
</organism>
<dbReference type="RefSeq" id="WP_036850152.1">
    <property type="nucleotide sequence ID" value="NZ_CALTZT010000049.1"/>
</dbReference>
<dbReference type="GO" id="GO:0071555">
    <property type="term" value="P:cell wall organization"/>
    <property type="evidence" value="ECO:0007669"/>
    <property type="project" value="TreeGrafter"/>
</dbReference>
<evidence type="ECO:0000256" key="3">
    <source>
        <dbReference type="ARBA" id="ARBA00022679"/>
    </source>
</evidence>
<keyword evidence="4 8" id="KW-0812">Transmembrane</keyword>
<sequence>MTTILLLFGFCLSFALGLLVIPKILVIAHNKGLYDMPCERKIHHIPIPRLGGFSFFPVVLVSMTLALGFAFYLDISDADDLRLTTEALTEALFLSAGFMLLYLLGIVDDIEGVGYRKKFAVQFIAAGIIPLSGNRISSFAGLFEIYELPFWMSIVFTILLAVFIINAINLIDGVDGLASGLTLLSLVVMGTIFVIGEVYVYALLSICMLGILLPFWWYNFFGEAEKKKKIFMGDTGSLTLGYLLSLLFIHISVIYAEGNIKVEMSHIVMAFSSLVVPVFDELRVILFRLKNRQNPFHADKNHFHHRLIDAGVKPQFVMPVILLFSIGFIVGNYFLLDLAGVTGIFVTNLTVWALIHVYINYLINSNKKSTIESKEIYE</sequence>
<feature type="transmembrane region" description="Helical" evidence="8">
    <location>
        <begin position="119"/>
        <end position="136"/>
    </location>
</feature>
<feature type="transmembrane region" description="Helical" evidence="8">
    <location>
        <begin position="148"/>
        <end position="170"/>
    </location>
</feature>
<evidence type="ECO:0000256" key="1">
    <source>
        <dbReference type="ARBA" id="ARBA00004651"/>
    </source>
</evidence>
<dbReference type="CDD" id="cd06853">
    <property type="entry name" value="GT_WecA_like"/>
    <property type="match status" value="1"/>
</dbReference>
<dbReference type="PANTHER" id="PTHR22926:SF3">
    <property type="entry name" value="UNDECAPRENYL-PHOSPHATE ALPHA-N-ACETYLGLUCOSAMINYL 1-PHOSPHATE TRANSFERASE"/>
    <property type="match status" value="1"/>
</dbReference>
<feature type="transmembrane region" description="Helical" evidence="8">
    <location>
        <begin position="6"/>
        <end position="29"/>
    </location>
</feature>
<dbReference type="PANTHER" id="PTHR22926">
    <property type="entry name" value="PHOSPHO-N-ACETYLMURAMOYL-PENTAPEPTIDE-TRANSFERASE"/>
    <property type="match status" value="1"/>
</dbReference>
<feature type="transmembrane region" description="Helical" evidence="8">
    <location>
        <begin position="177"/>
        <end position="195"/>
    </location>
</feature>
<feature type="transmembrane region" description="Helical" evidence="8">
    <location>
        <begin position="87"/>
        <end position="107"/>
    </location>
</feature>
<feature type="binding site" evidence="7">
    <location>
        <position position="169"/>
    </location>
    <ligand>
        <name>Mg(2+)</name>
        <dbReference type="ChEBI" id="CHEBI:18420"/>
    </ligand>
</feature>
<dbReference type="GO" id="GO:0046872">
    <property type="term" value="F:metal ion binding"/>
    <property type="evidence" value="ECO:0007669"/>
    <property type="project" value="UniProtKB-KW"/>
</dbReference>
<evidence type="ECO:0000256" key="8">
    <source>
        <dbReference type="SAM" id="Phobius"/>
    </source>
</evidence>
<dbReference type="PROSITE" id="PS01348">
    <property type="entry name" value="MRAY_2"/>
    <property type="match status" value="1"/>
</dbReference>
<dbReference type="STRING" id="36874.HQ34_09485"/>
<keyword evidence="7" id="KW-0460">Magnesium</keyword>
<reference evidence="10 12" key="2">
    <citation type="submission" date="2017-02" db="EMBL/GenBank/DDBJ databases">
        <authorList>
            <person name="Peterson S.W."/>
        </authorList>
    </citation>
    <scope>NUCLEOTIDE SEQUENCE [LARGE SCALE GENOMIC DNA]</scope>
    <source>
        <strain evidence="10 12">ATCC 700135</strain>
    </source>
</reference>
<evidence type="ECO:0000256" key="2">
    <source>
        <dbReference type="ARBA" id="ARBA00022475"/>
    </source>
</evidence>
<comment type="cofactor">
    <cofactor evidence="7">
        <name>Mg(2+)</name>
        <dbReference type="ChEBI" id="CHEBI:18420"/>
    </cofactor>
</comment>
<dbReference type="eggNOG" id="COG0472">
    <property type="taxonomic scope" value="Bacteria"/>
</dbReference>
<keyword evidence="7" id="KW-0479">Metal-binding</keyword>
<dbReference type="InterPro" id="IPR000715">
    <property type="entry name" value="Glycosyl_transferase_4"/>
</dbReference>
<evidence type="ECO:0000256" key="5">
    <source>
        <dbReference type="ARBA" id="ARBA00022989"/>
    </source>
</evidence>
<feature type="transmembrane region" description="Helical" evidence="8">
    <location>
        <begin position="230"/>
        <end position="255"/>
    </location>
</feature>
<dbReference type="InterPro" id="IPR018480">
    <property type="entry name" value="PNAcMuramoyl-5peptid_Trfase_CS"/>
</dbReference>
<evidence type="ECO:0000313" key="10">
    <source>
        <dbReference type="EMBL" id="SJZ76233.1"/>
    </source>
</evidence>
<gene>
    <name evidence="9" type="ORF">HQ35_01040</name>
    <name evidence="10" type="ORF">SAMN02745205_01839</name>
</gene>
<dbReference type="GO" id="GO:0009103">
    <property type="term" value="P:lipopolysaccharide biosynthetic process"/>
    <property type="evidence" value="ECO:0007669"/>
    <property type="project" value="TreeGrafter"/>
</dbReference>
<dbReference type="Proteomes" id="UP000030125">
    <property type="component" value="Unassembled WGS sequence"/>
</dbReference>
<dbReference type="AlphaFoldDB" id="A0A0A2EZR8"/>
<feature type="transmembrane region" description="Helical" evidence="8">
    <location>
        <begin position="341"/>
        <end position="363"/>
    </location>
</feature>
<keyword evidence="3 10" id="KW-0808">Transferase</keyword>
<keyword evidence="5 8" id="KW-1133">Transmembrane helix</keyword>
<evidence type="ECO:0000313" key="11">
    <source>
        <dbReference type="Proteomes" id="UP000030125"/>
    </source>
</evidence>
<evidence type="ECO:0000256" key="4">
    <source>
        <dbReference type="ARBA" id="ARBA00022692"/>
    </source>
</evidence>
<dbReference type="GO" id="GO:0005886">
    <property type="term" value="C:plasma membrane"/>
    <property type="evidence" value="ECO:0007669"/>
    <property type="project" value="UniProtKB-SubCell"/>
</dbReference>
<comment type="subcellular location">
    <subcellularLocation>
        <location evidence="1">Cell membrane</location>
        <topology evidence="1">Multi-pass membrane protein</topology>
    </subcellularLocation>
</comment>
<feature type="transmembrane region" description="Helical" evidence="8">
    <location>
        <begin position="50"/>
        <end position="75"/>
    </location>
</feature>
<accession>A0A0A2EZR8</accession>
<name>A0A0A2EZR8_PORCN</name>
<feature type="transmembrane region" description="Helical" evidence="8">
    <location>
        <begin position="267"/>
        <end position="286"/>
    </location>
</feature>
<dbReference type="EMBL" id="FUWL01000019">
    <property type="protein sequence ID" value="SJZ76233.1"/>
    <property type="molecule type" value="Genomic_DNA"/>
</dbReference>